<name>A0ACC0W6I0_9STRA</name>
<keyword evidence="2" id="KW-1185">Reference proteome</keyword>
<gene>
    <name evidence="1" type="ORF">PsorP6_006659</name>
</gene>
<evidence type="ECO:0000313" key="1">
    <source>
        <dbReference type="EMBL" id="KAI9913636.1"/>
    </source>
</evidence>
<accession>A0ACC0W6I0</accession>
<dbReference type="Proteomes" id="UP001163321">
    <property type="component" value="Chromosome 4"/>
</dbReference>
<reference evidence="1 2" key="1">
    <citation type="journal article" date="2022" name="bioRxiv">
        <title>The genome of the oomycete Peronosclerospora sorghi, a cosmopolitan pathogen of maize and sorghum, is inflated with dispersed pseudogenes.</title>
        <authorList>
            <person name="Fletcher K."/>
            <person name="Martin F."/>
            <person name="Isakeit T."/>
            <person name="Cavanaugh K."/>
            <person name="Magill C."/>
            <person name="Michelmore R."/>
        </authorList>
    </citation>
    <scope>NUCLEOTIDE SEQUENCE [LARGE SCALE GENOMIC DNA]</scope>
    <source>
        <strain evidence="1">P6</strain>
    </source>
</reference>
<proteinExistence type="predicted"/>
<organism evidence="1 2">
    <name type="scientific">Peronosclerospora sorghi</name>
    <dbReference type="NCBI Taxonomy" id="230839"/>
    <lineage>
        <taxon>Eukaryota</taxon>
        <taxon>Sar</taxon>
        <taxon>Stramenopiles</taxon>
        <taxon>Oomycota</taxon>
        <taxon>Peronosporomycetes</taxon>
        <taxon>Peronosporales</taxon>
        <taxon>Peronosporaceae</taxon>
        <taxon>Peronosclerospora</taxon>
    </lineage>
</organism>
<protein>
    <submittedName>
        <fullName evidence="1">Uncharacterized protein</fullName>
    </submittedName>
</protein>
<evidence type="ECO:0000313" key="2">
    <source>
        <dbReference type="Proteomes" id="UP001163321"/>
    </source>
</evidence>
<comment type="caution">
    <text evidence="1">The sequence shown here is derived from an EMBL/GenBank/DDBJ whole genome shotgun (WGS) entry which is preliminary data.</text>
</comment>
<dbReference type="EMBL" id="CM047583">
    <property type="protein sequence ID" value="KAI9913636.1"/>
    <property type="molecule type" value="Genomic_DNA"/>
</dbReference>
<sequence length="63" mass="6916">MTGKGWTFLVYKALPDANLALKAKTPRQNLWAAPLISSKMSISNLLVYRLSATGIKVSDHLSQ</sequence>